<evidence type="ECO:0000313" key="1">
    <source>
        <dbReference type="EMBL" id="MDT8843072.1"/>
    </source>
</evidence>
<evidence type="ECO:0000313" key="2">
    <source>
        <dbReference type="Proteomes" id="UP001246473"/>
    </source>
</evidence>
<gene>
    <name evidence="1" type="ORF">ParKJ_37165</name>
</gene>
<dbReference type="RefSeq" id="WP_171029595.1">
    <property type="nucleotide sequence ID" value="NZ_JACIII010000017.1"/>
</dbReference>
<name>A0AAP1PQ64_9BURK</name>
<dbReference type="Proteomes" id="UP001246473">
    <property type="component" value="Unassembled WGS sequence"/>
</dbReference>
<proteinExistence type="predicted"/>
<protein>
    <submittedName>
        <fullName evidence="1">Uncharacterized protein</fullName>
    </submittedName>
</protein>
<accession>A0AAP1PQ64</accession>
<dbReference type="AlphaFoldDB" id="A0AAP1PQ64"/>
<comment type="caution">
    <text evidence="1">The sequence shown here is derived from an EMBL/GenBank/DDBJ whole genome shotgun (WGS) entry which is preliminary data.</text>
</comment>
<organism evidence="1 2">
    <name type="scientific">Paraburkholderia fungorum</name>
    <dbReference type="NCBI Taxonomy" id="134537"/>
    <lineage>
        <taxon>Bacteria</taxon>
        <taxon>Pseudomonadati</taxon>
        <taxon>Pseudomonadota</taxon>
        <taxon>Betaproteobacteria</taxon>
        <taxon>Burkholderiales</taxon>
        <taxon>Burkholderiaceae</taxon>
        <taxon>Paraburkholderia</taxon>
    </lineage>
</organism>
<dbReference type="EMBL" id="JANSLM010000021">
    <property type="protein sequence ID" value="MDT8843072.1"/>
    <property type="molecule type" value="Genomic_DNA"/>
</dbReference>
<sequence length="51" mass="5538">MNGTWRGYDLLVIFISDELAPPLATPARCSRSQIRPGGAFIELAAMTICVD</sequence>
<reference evidence="1" key="1">
    <citation type="submission" date="2022-08" db="EMBL/GenBank/DDBJ databases">
        <authorList>
            <person name="Kim S.-J."/>
        </authorList>
    </citation>
    <scope>NUCLEOTIDE SEQUENCE</scope>
    <source>
        <strain evidence="1">KJ</strain>
    </source>
</reference>